<dbReference type="Pfam" id="PF00076">
    <property type="entry name" value="RRM_1"/>
    <property type="match status" value="1"/>
</dbReference>
<evidence type="ECO:0000313" key="13">
    <source>
        <dbReference type="Proteomes" id="UP000825935"/>
    </source>
</evidence>
<feature type="compositionally biased region" description="Basic and acidic residues" evidence="8">
    <location>
        <begin position="497"/>
        <end position="511"/>
    </location>
</feature>
<dbReference type="InterPro" id="IPR000571">
    <property type="entry name" value="Znf_CCCH"/>
</dbReference>
<keyword evidence="4 6" id="KW-0694">RNA-binding</keyword>
<evidence type="ECO:0000256" key="6">
    <source>
        <dbReference type="PROSITE-ProRule" id="PRU00176"/>
    </source>
</evidence>
<dbReference type="FunFam" id="3.30.70.330:FF:000678">
    <property type="entry name" value="zinc finger CCCH domain-containing protein 53-like isoform X2"/>
    <property type="match status" value="1"/>
</dbReference>
<reference evidence="12" key="1">
    <citation type="submission" date="2021-08" db="EMBL/GenBank/DDBJ databases">
        <title>WGS assembly of Ceratopteris richardii.</title>
        <authorList>
            <person name="Marchant D.B."/>
            <person name="Chen G."/>
            <person name="Jenkins J."/>
            <person name="Shu S."/>
            <person name="Leebens-Mack J."/>
            <person name="Grimwood J."/>
            <person name="Schmutz J."/>
            <person name="Soltis P."/>
            <person name="Soltis D."/>
            <person name="Chen Z.-H."/>
        </authorList>
    </citation>
    <scope>NUCLEOTIDE SEQUENCE</scope>
    <source>
        <strain evidence="12">Whitten #5841</strain>
        <tissue evidence="12">Leaf</tissue>
    </source>
</reference>
<dbReference type="EMBL" id="CM035431">
    <property type="protein sequence ID" value="KAH7297012.1"/>
    <property type="molecule type" value="Genomic_DNA"/>
</dbReference>
<comment type="caution">
    <text evidence="12">The sequence shown here is derived from an EMBL/GenBank/DDBJ whole genome shotgun (WGS) entry which is preliminary data.</text>
</comment>
<dbReference type="Pfam" id="PF12872">
    <property type="entry name" value="OST-HTH"/>
    <property type="match status" value="1"/>
</dbReference>
<feature type="domain" description="HTH OST-type" evidence="11">
    <location>
        <begin position="250"/>
        <end position="333"/>
    </location>
</feature>
<evidence type="ECO:0000259" key="10">
    <source>
        <dbReference type="PROSITE" id="PS50103"/>
    </source>
</evidence>
<gene>
    <name evidence="12" type="ORF">KP509_26G049200</name>
</gene>
<dbReference type="PROSITE" id="PS50103">
    <property type="entry name" value="ZF_C3H1"/>
    <property type="match status" value="1"/>
</dbReference>
<dbReference type="InterPro" id="IPR012677">
    <property type="entry name" value="Nucleotide-bd_a/b_plait_sf"/>
</dbReference>
<dbReference type="InterPro" id="IPR034365">
    <property type="entry name" value="AtC3H46-like_RRM"/>
</dbReference>
<organism evidence="12 13">
    <name type="scientific">Ceratopteris richardii</name>
    <name type="common">Triangle waterfern</name>
    <dbReference type="NCBI Taxonomy" id="49495"/>
    <lineage>
        <taxon>Eukaryota</taxon>
        <taxon>Viridiplantae</taxon>
        <taxon>Streptophyta</taxon>
        <taxon>Embryophyta</taxon>
        <taxon>Tracheophyta</taxon>
        <taxon>Polypodiopsida</taxon>
        <taxon>Polypodiidae</taxon>
        <taxon>Polypodiales</taxon>
        <taxon>Pteridineae</taxon>
        <taxon>Pteridaceae</taxon>
        <taxon>Parkerioideae</taxon>
        <taxon>Ceratopteris</taxon>
    </lineage>
</organism>
<dbReference type="OMA" id="GRKIMHE"/>
<dbReference type="GO" id="GO:0003723">
    <property type="term" value="F:RNA binding"/>
    <property type="evidence" value="ECO:0007669"/>
    <property type="project" value="UniProtKB-UniRule"/>
</dbReference>
<dbReference type="Pfam" id="PF00642">
    <property type="entry name" value="zf-CCCH"/>
    <property type="match status" value="1"/>
</dbReference>
<evidence type="ECO:0000256" key="7">
    <source>
        <dbReference type="PROSITE-ProRule" id="PRU00723"/>
    </source>
</evidence>
<dbReference type="SMART" id="SM00356">
    <property type="entry name" value="ZnF_C3H1"/>
    <property type="match status" value="1"/>
</dbReference>
<dbReference type="InterPro" id="IPR056276">
    <property type="entry name" value="AtC3H46-like_PABC-like"/>
</dbReference>
<evidence type="ECO:0000256" key="2">
    <source>
        <dbReference type="ARBA" id="ARBA00022771"/>
    </source>
</evidence>
<feature type="domain" description="RRM" evidence="9">
    <location>
        <begin position="355"/>
        <end position="430"/>
    </location>
</feature>
<dbReference type="PANTHER" id="PTHR24009">
    <property type="entry name" value="RNA-BINDING (RRM/RBD/RNP MOTIFS)"/>
    <property type="match status" value="1"/>
</dbReference>
<dbReference type="OrthoDB" id="1914176at2759"/>
<keyword evidence="2 7" id="KW-0863">Zinc-finger</keyword>
<dbReference type="Proteomes" id="UP000825935">
    <property type="component" value="Chromosome 26"/>
</dbReference>
<dbReference type="GO" id="GO:0008270">
    <property type="term" value="F:zinc ion binding"/>
    <property type="evidence" value="ECO:0007669"/>
    <property type="project" value="UniProtKB-KW"/>
</dbReference>
<dbReference type="AlphaFoldDB" id="A0A8T2RKI9"/>
<keyword evidence="1 7" id="KW-0479">Metal-binding</keyword>
<keyword evidence="5" id="KW-0238">DNA-binding</keyword>
<evidence type="ECO:0000259" key="9">
    <source>
        <dbReference type="PROSITE" id="PS50102"/>
    </source>
</evidence>
<dbReference type="InterPro" id="IPR036855">
    <property type="entry name" value="Znf_CCCH_sf"/>
</dbReference>
<dbReference type="InterPro" id="IPR025605">
    <property type="entry name" value="OST-HTH/LOTUS_dom"/>
</dbReference>
<dbReference type="SUPFAM" id="SSF90229">
    <property type="entry name" value="CCCH zinc finger"/>
    <property type="match status" value="1"/>
</dbReference>
<proteinExistence type="predicted"/>
<sequence length="620" mass="69501">MDHGEDVSRVLFTRVQTLDGENALKIMGYLLLQDWTDQDLVRIACGPEAVLHSVVTRAKKELGLCNVSGLQIGQALTHDMQMRPLHPSAASVAPPFECRPPSNDSFLLAPNFRGFNVTHSASYPEVNEQWSPLQLPPYMYDRASAPTSPGFHEKLHSTTPTQFYSYKDESVIHVQPKWVSTLPSVIDVSSPHYSSLSSKACVFFSRGYCKHGNSCRFVHGHDSEKGNPGLALLEDPESTGSDDGFFSTISFERLEQELRELLKGRQAPVSIASLPQLYYERFGKSLQADGYLTESQRHGKAGFSLTKLLMKLKGIVTLIERPHGQHAVMLTEDALLFNEARGYRDVIRNMNASSRQIYLTFPAESTFTEEDVTIHFRAYGPVQDVRIPYQQKRMFGFVTFVYSDTVRTILTEGNPHYICGARVLVKPYKEKGRINDRRSQERDLFKQMSLNGHLPVRRYQREEYLTINVVEDDKVSALEQALGDVNLNEDSPNEPSSPEHKSDHSGADYHNDVAVPPKVDITADECLCADDGFSIQSSNFQYVLDLLDSETKDAGSAEANTKTINRSDPNFEDMQFINADIRDAVTNSMHMAKNYPANSQNSSLIQSTWGAPTLFAHSVV</sequence>
<feature type="zinc finger region" description="C3H1-type" evidence="7">
    <location>
        <begin position="195"/>
        <end position="222"/>
    </location>
</feature>
<feature type="region of interest" description="Disordered" evidence="8">
    <location>
        <begin position="484"/>
        <end position="513"/>
    </location>
</feature>
<dbReference type="SUPFAM" id="SSF54928">
    <property type="entry name" value="RNA-binding domain, RBD"/>
    <property type="match status" value="1"/>
</dbReference>
<dbReference type="PROSITE" id="PS51644">
    <property type="entry name" value="HTH_OST"/>
    <property type="match status" value="1"/>
</dbReference>
<dbReference type="PANTHER" id="PTHR24009:SF0">
    <property type="entry name" value="ZINC FINGER CCCH DOMAIN-CONTAINING PROTEIN 18"/>
    <property type="match status" value="1"/>
</dbReference>
<protein>
    <submittedName>
        <fullName evidence="12">Uncharacterized protein</fullName>
    </submittedName>
</protein>
<dbReference type="EMBL" id="CM035431">
    <property type="protein sequence ID" value="KAH7297014.1"/>
    <property type="molecule type" value="Genomic_DNA"/>
</dbReference>
<dbReference type="Gene3D" id="3.30.70.330">
    <property type="match status" value="1"/>
</dbReference>
<name>A0A8T2RKI9_CERRI</name>
<keyword evidence="3 7" id="KW-0862">Zinc</keyword>
<dbReference type="Pfam" id="PF23182">
    <property type="entry name" value="PABC_AtC3H46"/>
    <property type="match status" value="1"/>
</dbReference>
<evidence type="ECO:0000259" key="11">
    <source>
        <dbReference type="PROSITE" id="PS51644"/>
    </source>
</evidence>
<dbReference type="Gene3D" id="4.10.1000.10">
    <property type="entry name" value="Zinc finger, CCCH-type"/>
    <property type="match status" value="1"/>
</dbReference>
<evidence type="ECO:0000313" key="12">
    <source>
        <dbReference type="EMBL" id="KAH7297012.1"/>
    </source>
</evidence>
<evidence type="ECO:0000256" key="8">
    <source>
        <dbReference type="SAM" id="MobiDB-lite"/>
    </source>
</evidence>
<dbReference type="CDD" id="cd12458">
    <property type="entry name" value="RRM_AtC3H46_like"/>
    <property type="match status" value="1"/>
</dbReference>
<evidence type="ECO:0000256" key="3">
    <source>
        <dbReference type="ARBA" id="ARBA00022833"/>
    </source>
</evidence>
<evidence type="ECO:0000256" key="4">
    <source>
        <dbReference type="ARBA" id="ARBA00022884"/>
    </source>
</evidence>
<dbReference type="GO" id="GO:0003677">
    <property type="term" value="F:DNA binding"/>
    <property type="evidence" value="ECO:0007669"/>
    <property type="project" value="UniProtKB-KW"/>
</dbReference>
<evidence type="ECO:0000256" key="5">
    <source>
        <dbReference type="ARBA" id="ARBA00023125"/>
    </source>
</evidence>
<dbReference type="InterPro" id="IPR035979">
    <property type="entry name" value="RBD_domain_sf"/>
</dbReference>
<dbReference type="PROSITE" id="PS50102">
    <property type="entry name" value="RRM"/>
    <property type="match status" value="1"/>
</dbReference>
<feature type="domain" description="C3H1-type" evidence="10">
    <location>
        <begin position="195"/>
        <end position="222"/>
    </location>
</feature>
<evidence type="ECO:0000256" key="1">
    <source>
        <dbReference type="ARBA" id="ARBA00022723"/>
    </source>
</evidence>
<keyword evidence="13" id="KW-1185">Reference proteome</keyword>
<dbReference type="SMART" id="SM00360">
    <property type="entry name" value="RRM"/>
    <property type="match status" value="1"/>
</dbReference>
<dbReference type="InterPro" id="IPR000504">
    <property type="entry name" value="RRM_dom"/>
</dbReference>
<accession>A0A8T2RKI9</accession>